<keyword evidence="3" id="KW-0378">Hydrolase</keyword>
<dbReference type="GO" id="GO:0008233">
    <property type="term" value="F:peptidase activity"/>
    <property type="evidence" value="ECO:0007669"/>
    <property type="project" value="UniProtKB-KW"/>
</dbReference>
<evidence type="ECO:0000313" key="3">
    <source>
        <dbReference type="EMBL" id="MBE1456630.1"/>
    </source>
</evidence>
<keyword evidence="1" id="KW-0812">Transmembrane</keyword>
<feature type="transmembrane region" description="Helical" evidence="1">
    <location>
        <begin position="196"/>
        <end position="220"/>
    </location>
</feature>
<gene>
    <name evidence="3" type="ORF">H4W79_000844</name>
</gene>
<feature type="transmembrane region" description="Helical" evidence="1">
    <location>
        <begin position="54"/>
        <end position="74"/>
    </location>
</feature>
<keyword evidence="3" id="KW-0645">Protease</keyword>
<protein>
    <submittedName>
        <fullName evidence="3">Membrane protease YdiL (CAAX protease family)</fullName>
    </submittedName>
</protein>
<evidence type="ECO:0000313" key="4">
    <source>
        <dbReference type="Proteomes" id="UP000598217"/>
    </source>
</evidence>
<name>A0ABR9HCW0_9ACTN</name>
<feature type="transmembrane region" description="Helical" evidence="1">
    <location>
        <begin position="12"/>
        <end position="33"/>
    </location>
</feature>
<evidence type="ECO:0000259" key="2">
    <source>
        <dbReference type="Pfam" id="PF02517"/>
    </source>
</evidence>
<feature type="transmembrane region" description="Helical" evidence="1">
    <location>
        <begin position="165"/>
        <end position="184"/>
    </location>
</feature>
<dbReference type="InterPro" id="IPR003675">
    <property type="entry name" value="Rce1/LyrA-like_dom"/>
</dbReference>
<organism evidence="3 4">
    <name type="scientific">Nocardiopsis terrae</name>
    <dbReference type="NCBI Taxonomy" id="372655"/>
    <lineage>
        <taxon>Bacteria</taxon>
        <taxon>Bacillati</taxon>
        <taxon>Actinomycetota</taxon>
        <taxon>Actinomycetes</taxon>
        <taxon>Streptosporangiales</taxon>
        <taxon>Nocardiopsidaceae</taxon>
        <taxon>Nocardiopsis</taxon>
    </lineage>
</organism>
<dbReference type="Pfam" id="PF02517">
    <property type="entry name" value="Rce1-like"/>
    <property type="match status" value="1"/>
</dbReference>
<dbReference type="RefSeq" id="WP_191268330.1">
    <property type="nucleotide sequence ID" value="NZ_BMXJ01000002.1"/>
</dbReference>
<dbReference type="Proteomes" id="UP000598217">
    <property type="component" value="Unassembled WGS sequence"/>
</dbReference>
<comment type="caution">
    <text evidence="3">The sequence shown here is derived from an EMBL/GenBank/DDBJ whole genome shotgun (WGS) entry which is preliminary data.</text>
</comment>
<keyword evidence="1" id="KW-1133">Transmembrane helix</keyword>
<feature type="transmembrane region" description="Helical" evidence="1">
    <location>
        <begin position="94"/>
        <end position="116"/>
    </location>
</feature>
<evidence type="ECO:0000256" key="1">
    <source>
        <dbReference type="SAM" id="Phobius"/>
    </source>
</evidence>
<sequence>MPPEFPVPDFSAPALAVAAVMAAYLLLVEPLWGKSWFERMKRDRDTDPNAFTRLFGWGMVGAWGMTALVAAAVLLSPGVSWAHLGFTPGMDWSLFAGIVAGAFAGTALFAFLAWRYGFGPQILTELRPRNGRERRYAVGVSVTAGICEEIVFRGLFIAVGVSLGLPLYAAAGISLAIFTLAHLYQGPKAMAGVGLIGFFLTYLYLSTGSLLLPILLHVLIDLRGFLLTPEPRSADREPESVATAA</sequence>
<dbReference type="EMBL" id="JADBDY010000001">
    <property type="protein sequence ID" value="MBE1456630.1"/>
    <property type="molecule type" value="Genomic_DNA"/>
</dbReference>
<proteinExistence type="predicted"/>
<keyword evidence="4" id="KW-1185">Reference proteome</keyword>
<reference evidence="3 4" key="1">
    <citation type="submission" date="2020-10" db="EMBL/GenBank/DDBJ databases">
        <title>Sequencing the genomes of 1000 actinobacteria strains.</title>
        <authorList>
            <person name="Klenk H.-P."/>
        </authorList>
    </citation>
    <scope>NUCLEOTIDE SEQUENCE [LARGE SCALE GENOMIC DNA]</scope>
    <source>
        <strain evidence="3 4">DSM 45157</strain>
    </source>
</reference>
<dbReference type="GO" id="GO:0006508">
    <property type="term" value="P:proteolysis"/>
    <property type="evidence" value="ECO:0007669"/>
    <property type="project" value="UniProtKB-KW"/>
</dbReference>
<accession>A0ABR9HCW0</accession>
<feature type="domain" description="CAAX prenyl protease 2/Lysostaphin resistance protein A-like" evidence="2">
    <location>
        <begin position="138"/>
        <end position="222"/>
    </location>
</feature>
<keyword evidence="1" id="KW-0472">Membrane</keyword>